<feature type="compositionally biased region" description="Low complexity" evidence="1">
    <location>
        <begin position="13"/>
        <end position="31"/>
    </location>
</feature>
<dbReference type="PATRIC" id="fig|121290.4.peg.1206"/>
<proteinExistence type="predicted"/>
<feature type="compositionally biased region" description="Basic and acidic residues" evidence="1">
    <location>
        <begin position="1"/>
        <end position="11"/>
    </location>
</feature>
<keyword evidence="3" id="KW-1185">Reference proteome</keyword>
<reference evidence="2 3" key="1">
    <citation type="submission" date="2015-10" db="EMBL/GenBank/DDBJ databases">
        <title>Transcriptomic analysis of a linuron degrading triple-species bacterial consortium.</title>
        <authorList>
            <person name="Albers P."/>
        </authorList>
    </citation>
    <scope>NUCLEOTIDE SEQUENCE [LARGE SCALE GENOMIC DNA]</scope>
    <source>
        <strain evidence="2 3">WDL6</strain>
    </source>
</reference>
<accession>A0A120CXJ8</accession>
<name>A0A120CXJ8_HYPSL</name>
<dbReference type="AlphaFoldDB" id="A0A120CXJ8"/>
<dbReference type="EMBL" id="LMTR01000027">
    <property type="protein sequence ID" value="KWT71069.1"/>
    <property type="molecule type" value="Genomic_DNA"/>
</dbReference>
<sequence>MMMRADTDRGTTAHMHAANKKAAALRLLPARDGGREE</sequence>
<evidence type="ECO:0000256" key="1">
    <source>
        <dbReference type="SAM" id="MobiDB-lite"/>
    </source>
</evidence>
<dbReference type="Proteomes" id="UP000059074">
    <property type="component" value="Unassembled WGS sequence"/>
</dbReference>
<organism evidence="2 3">
    <name type="scientific">Hyphomicrobium sulfonivorans</name>
    <dbReference type="NCBI Taxonomy" id="121290"/>
    <lineage>
        <taxon>Bacteria</taxon>
        <taxon>Pseudomonadati</taxon>
        <taxon>Pseudomonadota</taxon>
        <taxon>Alphaproteobacteria</taxon>
        <taxon>Hyphomicrobiales</taxon>
        <taxon>Hyphomicrobiaceae</taxon>
        <taxon>Hyphomicrobium</taxon>
    </lineage>
</organism>
<feature type="region of interest" description="Disordered" evidence="1">
    <location>
        <begin position="1"/>
        <end position="37"/>
    </location>
</feature>
<evidence type="ECO:0000313" key="3">
    <source>
        <dbReference type="Proteomes" id="UP000059074"/>
    </source>
</evidence>
<evidence type="ECO:0000313" key="2">
    <source>
        <dbReference type="EMBL" id="KWT71069.1"/>
    </source>
</evidence>
<gene>
    <name evidence="2" type="ORF">APY04_0731</name>
</gene>
<comment type="caution">
    <text evidence="2">The sequence shown here is derived from an EMBL/GenBank/DDBJ whole genome shotgun (WGS) entry which is preliminary data.</text>
</comment>
<protein>
    <submittedName>
        <fullName evidence="2">Uncharacterized protein</fullName>
    </submittedName>
</protein>